<dbReference type="EMBL" id="FMZM01000010">
    <property type="protein sequence ID" value="SDD71450.1"/>
    <property type="molecule type" value="Genomic_DNA"/>
</dbReference>
<sequence length="215" mass="23089">MTPRRLVLLRHGQTAWNKALRVQGQIDADLDDTGRAQAEAVAPVLATLDPTLLWSSDLARARDTASYVEKATGLAASYDARLRETHLGERQGLTHDEYAALDPVEFAQFRQGQYDAVPGAERTANVRDRMVAAVTDLRRALAPGETGIAVSHGAAIRVAVGGLLDWPADQYRSLRGLGNCGWVVLVERPGSDGLALEAYNRGVPTPDFTSATSVG</sequence>
<name>A0A1G6WZQ3_9ACTN</name>
<dbReference type="Gene3D" id="3.40.50.1240">
    <property type="entry name" value="Phosphoglycerate mutase-like"/>
    <property type="match status" value="1"/>
</dbReference>
<dbReference type="GO" id="GO:0004331">
    <property type="term" value="F:fructose-2,6-bisphosphate 2-phosphatase activity"/>
    <property type="evidence" value="ECO:0007669"/>
    <property type="project" value="TreeGrafter"/>
</dbReference>
<feature type="active site" description="Proton donor/acceptor" evidence="2">
    <location>
        <position position="84"/>
    </location>
</feature>
<dbReference type="PANTHER" id="PTHR46517:SF1">
    <property type="entry name" value="FRUCTOSE-2,6-BISPHOSPHATASE TIGAR"/>
    <property type="match status" value="1"/>
</dbReference>
<feature type="binding site" evidence="3">
    <location>
        <begin position="10"/>
        <end position="17"/>
    </location>
    <ligand>
        <name>substrate</name>
    </ligand>
</feature>
<organism evidence="4 5">
    <name type="scientific">Nocardioides lianchengensis</name>
    <dbReference type="NCBI Taxonomy" id="1045774"/>
    <lineage>
        <taxon>Bacteria</taxon>
        <taxon>Bacillati</taxon>
        <taxon>Actinomycetota</taxon>
        <taxon>Actinomycetes</taxon>
        <taxon>Propionibacteriales</taxon>
        <taxon>Nocardioidaceae</taxon>
        <taxon>Nocardioides</taxon>
    </lineage>
</organism>
<evidence type="ECO:0000313" key="4">
    <source>
        <dbReference type="EMBL" id="SDD71450.1"/>
    </source>
</evidence>
<dbReference type="SUPFAM" id="SSF53254">
    <property type="entry name" value="Phosphoglycerate mutase-like"/>
    <property type="match status" value="1"/>
</dbReference>
<dbReference type="CDD" id="cd07067">
    <property type="entry name" value="HP_PGM_like"/>
    <property type="match status" value="1"/>
</dbReference>
<protein>
    <submittedName>
        <fullName evidence="4">Probable phosphoglycerate mutase</fullName>
    </submittedName>
</protein>
<proteinExistence type="predicted"/>
<dbReference type="RefSeq" id="WP_170867130.1">
    <property type="nucleotide sequence ID" value="NZ_FMZM01000010.1"/>
</dbReference>
<dbReference type="GO" id="GO:0045820">
    <property type="term" value="P:negative regulation of glycolytic process"/>
    <property type="evidence" value="ECO:0007669"/>
    <property type="project" value="TreeGrafter"/>
</dbReference>
<accession>A0A1G6WZQ3</accession>
<dbReference type="AlphaFoldDB" id="A0A1G6WZQ3"/>
<dbReference type="InterPro" id="IPR029033">
    <property type="entry name" value="His_PPase_superfam"/>
</dbReference>
<dbReference type="Pfam" id="PF00300">
    <property type="entry name" value="His_Phos_1"/>
    <property type="match status" value="1"/>
</dbReference>
<evidence type="ECO:0000256" key="1">
    <source>
        <dbReference type="ARBA" id="ARBA00022801"/>
    </source>
</evidence>
<feature type="binding site" evidence="3">
    <location>
        <position position="60"/>
    </location>
    <ligand>
        <name>substrate</name>
    </ligand>
</feature>
<dbReference type="GO" id="GO:0005829">
    <property type="term" value="C:cytosol"/>
    <property type="evidence" value="ECO:0007669"/>
    <property type="project" value="TreeGrafter"/>
</dbReference>
<dbReference type="InterPro" id="IPR013078">
    <property type="entry name" value="His_Pase_superF_clade-1"/>
</dbReference>
<evidence type="ECO:0000313" key="5">
    <source>
        <dbReference type="Proteomes" id="UP000199034"/>
    </source>
</evidence>
<evidence type="ECO:0000256" key="3">
    <source>
        <dbReference type="PIRSR" id="PIRSR613078-2"/>
    </source>
</evidence>
<keyword evidence="5" id="KW-1185">Reference proteome</keyword>
<dbReference type="PROSITE" id="PS00175">
    <property type="entry name" value="PG_MUTASE"/>
    <property type="match status" value="1"/>
</dbReference>
<gene>
    <name evidence="4" type="ORF">SAMN05421872_110120</name>
</gene>
<reference evidence="5" key="1">
    <citation type="submission" date="2016-10" db="EMBL/GenBank/DDBJ databases">
        <authorList>
            <person name="Varghese N."/>
            <person name="Submissions S."/>
        </authorList>
    </citation>
    <scope>NUCLEOTIDE SEQUENCE [LARGE SCALE GENOMIC DNA]</scope>
    <source>
        <strain evidence="5">CGMCC 4.6858</strain>
    </source>
</reference>
<dbReference type="SMART" id="SM00855">
    <property type="entry name" value="PGAM"/>
    <property type="match status" value="1"/>
</dbReference>
<dbReference type="InterPro" id="IPR001345">
    <property type="entry name" value="PG/BPGM_mutase_AS"/>
</dbReference>
<keyword evidence="1" id="KW-0378">Hydrolase</keyword>
<dbReference type="GO" id="GO:0043456">
    <property type="term" value="P:regulation of pentose-phosphate shunt"/>
    <property type="evidence" value="ECO:0007669"/>
    <property type="project" value="TreeGrafter"/>
</dbReference>
<feature type="active site" description="Tele-phosphohistidine intermediate" evidence="2">
    <location>
        <position position="11"/>
    </location>
</feature>
<dbReference type="InterPro" id="IPR051695">
    <property type="entry name" value="Phosphoglycerate_Mutase"/>
</dbReference>
<evidence type="ECO:0000256" key="2">
    <source>
        <dbReference type="PIRSR" id="PIRSR613078-1"/>
    </source>
</evidence>
<dbReference type="PANTHER" id="PTHR46517">
    <property type="entry name" value="FRUCTOSE-2,6-BISPHOSPHATASE TIGAR"/>
    <property type="match status" value="1"/>
</dbReference>
<dbReference type="Proteomes" id="UP000199034">
    <property type="component" value="Unassembled WGS sequence"/>
</dbReference>
<dbReference type="STRING" id="1045774.SAMN05421872_110120"/>